<dbReference type="Proteomes" id="UP000823928">
    <property type="component" value="Unassembled WGS sequence"/>
</dbReference>
<dbReference type="GO" id="GO:0003677">
    <property type="term" value="F:DNA binding"/>
    <property type="evidence" value="ECO:0007669"/>
    <property type="project" value="UniProtKB-KW"/>
</dbReference>
<dbReference type="Gene3D" id="1.10.260.40">
    <property type="entry name" value="lambda repressor-like DNA-binding domains"/>
    <property type="match status" value="1"/>
</dbReference>
<evidence type="ECO:0000313" key="3">
    <source>
        <dbReference type="EMBL" id="HIS36396.1"/>
    </source>
</evidence>
<name>A0A9D1JMX4_9BACT</name>
<accession>A0A9D1JMX4</accession>
<evidence type="ECO:0000259" key="2">
    <source>
        <dbReference type="PROSITE" id="PS50943"/>
    </source>
</evidence>
<keyword evidence="1" id="KW-0238">DNA-binding</keyword>
<proteinExistence type="predicted"/>
<dbReference type="SMART" id="SM00530">
    <property type="entry name" value="HTH_XRE"/>
    <property type="match status" value="1"/>
</dbReference>
<reference evidence="3" key="2">
    <citation type="journal article" date="2021" name="PeerJ">
        <title>Extensive microbial diversity within the chicken gut microbiome revealed by metagenomics and culture.</title>
        <authorList>
            <person name="Gilroy R."/>
            <person name="Ravi A."/>
            <person name="Getino M."/>
            <person name="Pursley I."/>
            <person name="Horton D.L."/>
            <person name="Alikhan N.F."/>
            <person name="Baker D."/>
            <person name="Gharbi K."/>
            <person name="Hall N."/>
            <person name="Watson M."/>
            <person name="Adriaenssens E.M."/>
            <person name="Foster-Nyarko E."/>
            <person name="Jarju S."/>
            <person name="Secka A."/>
            <person name="Antonio M."/>
            <person name="Oren A."/>
            <person name="Chaudhuri R.R."/>
            <person name="La Ragione R."/>
            <person name="Hildebrand F."/>
            <person name="Pallen M.J."/>
        </authorList>
    </citation>
    <scope>NUCLEOTIDE SEQUENCE</scope>
    <source>
        <strain evidence="3">6276</strain>
    </source>
</reference>
<evidence type="ECO:0000313" key="4">
    <source>
        <dbReference type="Proteomes" id="UP000823928"/>
    </source>
</evidence>
<comment type="caution">
    <text evidence="3">The sequence shown here is derived from an EMBL/GenBank/DDBJ whole genome shotgun (WGS) entry which is preliminary data.</text>
</comment>
<dbReference type="InterPro" id="IPR010982">
    <property type="entry name" value="Lambda_DNA-bd_dom_sf"/>
</dbReference>
<dbReference type="SUPFAM" id="SSF47413">
    <property type="entry name" value="lambda repressor-like DNA-binding domains"/>
    <property type="match status" value="1"/>
</dbReference>
<gene>
    <name evidence="3" type="ORF">IAC10_07175</name>
</gene>
<dbReference type="AlphaFoldDB" id="A0A9D1JMX4"/>
<feature type="domain" description="HTH cro/C1-type" evidence="2">
    <location>
        <begin position="10"/>
        <end position="74"/>
    </location>
</feature>
<evidence type="ECO:0000256" key="1">
    <source>
        <dbReference type="ARBA" id="ARBA00023125"/>
    </source>
</evidence>
<dbReference type="Pfam" id="PF12844">
    <property type="entry name" value="HTH_19"/>
    <property type="match status" value="1"/>
</dbReference>
<dbReference type="PANTHER" id="PTHR46558">
    <property type="entry name" value="TRACRIPTIONAL REGULATORY PROTEIN-RELATED-RELATED"/>
    <property type="match status" value="1"/>
</dbReference>
<organism evidence="3 4">
    <name type="scientific">Candidatus Scatousia excrementigallinarum</name>
    <dbReference type="NCBI Taxonomy" id="2840935"/>
    <lineage>
        <taxon>Bacteria</taxon>
        <taxon>Candidatus Scatousia</taxon>
    </lineage>
</organism>
<dbReference type="PROSITE" id="PS50943">
    <property type="entry name" value="HTH_CROC1"/>
    <property type="match status" value="1"/>
</dbReference>
<dbReference type="InterPro" id="IPR001387">
    <property type="entry name" value="Cro/C1-type_HTH"/>
</dbReference>
<dbReference type="CDD" id="cd00093">
    <property type="entry name" value="HTH_XRE"/>
    <property type="match status" value="1"/>
</dbReference>
<dbReference type="EMBL" id="DVIU01000139">
    <property type="protein sequence ID" value="HIS36396.1"/>
    <property type="molecule type" value="Genomic_DNA"/>
</dbReference>
<protein>
    <submittedName>
        <fullName evidence="3">Helix-turn-helix domain-containing protein</fullName>
    </submittedName>
</protein>
<dbReference type="PANTHER" id="PTHR46558:SF11">
    <property type="entry name" value="HTH-TYPE TRANSCRIPTIONAL REGULATOR XRE"/>
    <property type="match status" value="1"/>
</dbReference>
<reference evidence="3" key="1">
    <citation type="submission" date="2020-10" db="EMBL/GenBank/DDBJ databases">
        <authorList>
            <person name="Gilroy R."/>
        </authorList>
    </citation>
    <scope>NUCLEOTIDE SEQUENCE</scope>
    <source>
        <strain evidence="3">6276</strain>
    </source>
</reference>
<sequence length="433" mass="50443">MDKKTVGKFLRELRKEKNLTQAAFAEKFSAFCGIEASGGFSCAAISKWERGESLPNIQNLIDIAKFYEITVDEILEGCHYAPIDYNQLYLGEYYRKAKNRSGPFDFVQTTGGLLADLIEIQIYAENRYRTLLPELGHNAISRIDEEEFDFLCISFFKQYSVIENGEQKIKPFTSDALKNIKLDVKKITNSLSACSDEELLFEINRRYCVCNCMPMEGTAVNMRFANNGYDPIEYVALFHSQQAYYKFVDSLLPWDKDVLLAEALRYTEYLKDIYEEEITLYYGEDDVKGFIKMLIECGATINHTIRYTIQRETINIAEELARLYAMFYAPTVVYDTAKKQFAELDYYPTPDTPVATPSLKKEYEDLEQRLLDGENELEYQYTILRGKSIYEITYQEYLQGRDEKLTHELYENLQVLDINRIKSEYFVESEVIK</sequence>